<evidence type="ECO:0000256" key="11">
    <source>
        <dbReference type="ARBA" id="ARBA00033613"/>
    </source>
</evidence>
<keyword evidence="7" id="KW-0704">Schiff base</keyword>
<dbReference type="Proteomes" id="UP000245119">
    <property type="component" value="Linkage Group LG5"/>
</dbReference>
<dbReference type="EMBL" id="PZQS01000005">
    <property type="protein sequence ID" value="PVD30510.1"/>
    <property type="molecule type" value="Genomic_DNA"/>
</dbReference>
<dbReference type="SMART" id="SM01130">
    <property type="entry name" value="DHDPS"/>
    <property type="match status" value="1"/>
</dbReference>
<feature type="active site" description="Schiff-base intermediate with substrate" evidence="13">
    <location>
        <position position="206"/>
    </location>
</feature>
<comment type="caution">
    <text evidence="15">The sequence shown here is derived from an EMBL/GenBank/DDBJ whole genome shotgun (WGS) entry which is preliminary data.</text>
</comment>
<evidence type="ECO:0000256" key="1">
    <source>
        <dbReference type="ARBA" id="ARBA00002577"/>
    </source>
</evidence>
<evidence type="ECO:0000256" key="7">
    <source>
        <dbReference type="ARBA" id="ARBA00023270"/>
    </source>
</evidence>
<sequence length="337" mass="36323">MAYKVLQHSIPCMVKMLQRAPGIWGRGEILRIISNRHASSSTLDLSGILPPIATPFNDDESIAFDKLEENVKKWNAISFKGYVVQGSTGEFPYLSKEERVNLVRFVRKIAPKEKLIIGGSGCESTADTIELTAKMAEAGADAVMVVTPCYYKASMTNDAMVAHYTKVADNSPVPVILYSVPGNTAYDLAPEAVFRLAPHPNIIGMKESGGDITKIGTMVFKTKDTDFQILAGSAGFLYSSYAMGCVGGVCSLANVLGPALCSLGEFFKKGDLAAAQRLQQRLISPNACVTRRFGIPGLKAAMDALGYYGGPTRLPMLPVSEKDRATIIQVFAESGFM</sequence>
<dbReference type="STRING" id="400727.A0A2T7PAR2"/>
<dbReference type="OrthoDB" id="191315at2759"/>
<dbReference type="InterPro" id="IPR020625">
    <property type="entry name" value="Schiff_base-form_aldolases_AS"/>
</dbReference>
<evidence type="ECO:0000256" key="14">
    <source>
        <dbReference type="PIRSR" id="PIRSR001365-2"/>
    </source>
</evidence>
<dbReference type="PIRSF" id="PIRSF001365">
    <property type="entry name" value="DHDPS"/>
    <property type="match status" value="1"/>
</dbReference>
<dbReference type="OMA" id="GMDACVP"/>
<comment type="function">
    <text evidence="1">Catalyzes the final step in the metabolic pathway of hydroxyproline.</text>
</comment>
<comment type="similarity">
    <text evidence="2 12">Belongs to the DapA family.</text>
</comment>
<evidence type="ECO:0000256" key="2">
    <source>
        <dbReference type="ARBA" id="ARBA00007592"/>
    </source>
</evidence>
<comment type="subunit">
    <text evidence="3">Homotetramer.</text>
</comment>
<evidence type="ECO:0000256" key="13">
    <source>
        <dbReference type="PIRSR" id="PIRSR001365-1"/>
    </source>
</evidence>
<dbReference type="GO" id="GO:0008840">
    <property type="term" value="F:4-hydroxy-tetrahydrodipicolinate synthase activity"/>
    <property type="evidence" value="ECO:0007669"/>
    <property type="project" value="TreeGrafter"/>
</dbReference>
<protein>
    <recommendedName>
        <fullName evidence="5">4-hydroxy-2-oxoglutarate aldolase, mitochondrial</fullName>
        <ecNumber evidence="4">4.1.3.16</ecNumber>
    </recommendedName>
    <alternativeName>
        <fullName evidence="9">Dihydrodipicolinate synthase-like</fullName>
    </alternativeName>
    <alternativeName>
        <fullName evidence="8">Probable 2-keto-4-hydroxyglutarate aldolase</fullName>
    </alternativeName>
</protein>
<comment type="catalytic activity">
    <reaction evidence="10">
        <text>(4R)-4-hydroxy-2-oxoglutarate = glyoxylate + pyruvate</text>
        <dbReference type="Rhea" id="RHEA:30687"/>
        <dbReference type="ChEBI" id="CHEBI:15361"/>
        <dbReference type="ChEBI" id="CHEBI:36655"/>
        <dbReference type="ChEBI" id="CHEBI:62213"/>
        <dbReference type="EC" id="4.1.3.16"/>
    </reaction>
</comment>
<reference evidence="15 16" key="1">
    <citation type="submission" date="2018-04" db="EMBL/GenBank/DDBJ databases">
        <title>The genome of golden apple snail Pomacea canaliculata provides insight into stress tolerance and invasive adaptation.</title>
        <authorList>
            <person name="Liu C."/>
            <person name="Liu B."/>
            <person name="Ren Y."/>
            <person name="Zhang Y."/>
            <person name="Wang H."/>
            <person name="Li S."/>
            <person name="Jiang F."/>
            <person name="Yin L."/>
            <person name="Zhang G."/>
            <person name="Qian W."/>
            <person name="Fan W."/>
        </authorList>
    </citation>
    <scope>NUCLEOTIDE SEQUENCE [LARGE SCALE GENOMIC DNA]</scope>
    <source>
        <strain evidence="15">SZHN2017</strain>
        <tissue evidence="15">Muscle</tissue>
    </source>
</reference>
<evidence type="ECO:0000256" key="9">
    <source>
        <dbReference type="ARBA" id="ARBA00032879"/>
    </source>
</evidence>
<dbReference type="PRINTS" id="PR00146">
    <property type="entry name" value="DHPICSNTHASE"/>
</dbReference>
<evidence type="ECO:0000256" key="6">
    <source>
        <dbReference type="ARBA" id="ARBA00023239"/>
    </source>
</evidence>
<dbReference type="Gene3D" id="3.20.20.70">
    <property type="entry name" value="Aldolase class I"/>
    <property type="match status" value="1"/>
</dbReference>
<dbReference type="PANTHER" id="PTHR12128">
    <property type="entry name" value="DIHYDRODIPICOLINATE SYNTHASE"/>
    <property type="match status" value="1"/>
</dbReference>
<dbReference type="InterPro" id="IPR013785">
    <property type="entry name" value="Aldolase_TIM"/>
</dbReference>
<dbReference type="InterPro" id="IPR002220">
    <property type="entry name" value="DapA-like"/>
</dbReference>
<keyword evidence="6 12" id="KW-0456">Lyase</keyword>
<feature type="binding site" evidence="14">
    <location>
        <position position="249"/>
    </location>
    <ligand>
        <name>pyruvate</name>
        <dbReference type="ChEBI" id="CHEBI:15361"/>
    </ligand>
</feature>
<dbReference type="EC" id="4.1.3.16" evidence="4"/>
<dbReference type="AlphaFoldDB" id="A0A2T7PAR2"/>
<feature type="active site" description="Proton donor/acceptor" evidence="13">
    <location>
        <position position="178"/>
    </location>
</feature>
<dbReference type="SUPFAM" id="SSF51569">
    <property type="entry name" value="Aldolase"/>
    <property type="match status" value="1"/>
</dbReference>
<accession>A0A2T7PAR2</accession>
<evidence type="ECO:0000313" key="16">
    <source>
        <dbReference type="Proteomes" id="UP000245119"/>
    </source>
</evidence>
<evidence type="ECO:0000256" key="4">
    <source>
        <dbReference type="ARBA" id="ARBA00012215"/>
    </source>
</evidence>
<feature type="binding site" evidence="14">
    <location>
        <position position="88"/>
    </location>
    <ligand>
        <name>pyruvate</name>
        <dbReference type="ChEBI" id="CHEBI:15361"/>
    </ligand>
</feature>
<comment type="catalytic activity">
    <reaction evidence="11">
        <text>(4S)-4-hydroxy-2-oxoglutarate = glyoxylate + pyruvate</text>
        <dbReference type="Rhea" id="RHEA:35639"/>
        <dbReference type="ChEBI" id="CHEBI:15361"/>
        <dbReference type="ChEBI" id="CHEBI:36655"/>
        <dbReference type="ChEBI" id="CHEBI:71685"/>
        <dbReference type="EC" id="4.1.3.16"/>
    </reaction>
</comment>
<evidence type="ECO:0000313" key="15">
    <source>
        <dbReference type="EMBL" id="PVD30510.1"/>
    </source>
</evidence>
<proteinExistence type="inferred from homology"/>
<organism evidence="15 16">
    <name type="scientific">Pomacea canaliculata</name>
    <name type="common">Golden apple snail</name>
    <dbReference type="NCBI Taxonomy" id="400727"/>
    <lineage>
        <taxon>Eukaryota</taxon>
        <taxon>Metazoa</taxon>
        <taxon>Spiralia</taxon>
        <taxon>Lophotrochozoa</taxon>
        <taxon>Mollusca</taxon>
        <taxon>Gastropoda</taxon>
        <taxon>Caenogastropoda</taxon>
        <taxon>Architaenioglossa</taxon>
        <taxon>Ampullarioidea</taxon>
        <taxon>Ampullariidae</taxon>
        <taxon>Pomacea</taxon>
    </lineage>
</organism>
<dbReference type="PROSITE" id="PS00666">
    <property type="entry name" value="DHDPS_2"/>
    <property type="match status" value="1"/>
</dbReference>
<evidence type="ECO:0000256" key="3">
    <source>
        <dbReference type="ARBA" id="ARBA00011881"/>
    </source>
</evidence>
<evidence type="ECO:0000256" key="12">
    <source>
        <dbReference type="PIRNR" id="PIRNR001365"/>
    </source>
</evidence>
<evidence type="ECO:0000256" key="8">
    <source>
        <dbReference type="ARBA" id="ARBA00030874"/>
    </source>
</evidence>
<dbReference type="Pfam" id="PF00701">
    <property type="entry name" value="DHDPS"/>
    <property type="match status" value="1"/>
</dbReference>
<keyword evidence="16" id="KW-1185">Reference proteome</keyword>
<dbReference type="CDD" id="cd00408">
    <property type="entry name" value="DHDPS-like"/>
    <property type="match status" value="1"/>
</dbReference>
<gene>
    <name evidence="15" type="ORF">C0Q70_09777</name>
</gene>
<dbReference type="GO" id="GO:0044281">
    <property type="term" value="P:small molecule metabolic process"/>
    <property type="evidence" value="ECO:0007669"/>
    <property type="project" value="UniProtKB-ARBA"/>
</dbReference>
<name>A0A2T7PAR2_POMCA</name>
<evidence type="ECO:0000256" key="10">
    <source>
        <dbReference type="ARBA" id="ARBA00033610"/>
    </source>
</evidence>
<evidence type="ECO:0000256" key="5">
    <source>
        <dbReference type="ARBA" id="ARBA00018425"/>
    </source>
</evidence>
<dbReference type="PANTHER" id="PTHR12128:SF66">
    <property type="entry name" value="4-HYDROXY-2-OXOGLUTARATE ALDOLASE, MITOCHONDRIAL"/>
    <property type="match status" value="1"/>
</dbReference>
<dbReference type="GO" id="GO:0008700">
    <property type="term" value="F:(R,S)-4-hydroxy-2-oxoglutarate aldolase activity"/>
    <property type="evidence" value="ECO:0007669"/>
    <property type="project" value="UniProtKB-EC"/>
</dbReference>